<feature type="transmembrane region" description="Helical" evidence="1">
    <location>
        <begin position="41"/>
        <end position="61"/>
    </location>
</feature>
<dbReference type="AlphaFoldDB" id="A0A1Y1ZYT7"/>
<keyword evidence="4" id="KW-1185">Reference proteome</keyword>
<evidence type="ECO:0000256" key="1">
    <source>
        <dbReference type="SAM" id="Phobius"/>
    </source>
</evidence>
<dbReference type="EMBL" id="MCOG01000341">
    <property type="protein sequence ID" value="ORY15378.1"/>
    <property type="molecule type" value="Genomic_DNA"/>
</dbReference>
<name>A0A1Y1ZYT7_9FUNG</name>
<dbReference type="OrthoDB" id="2125296at2759"/>
<keyword evidence="1" id="KW-0472">Membrane</keyword>
<dbReference type="Gene3D" id="1.10.167.10">
    <property type="entry name" value="Regulator of G-protein Signalling 4, domain 2"/>
    <property type="match status" value="1"/>
</dbReference>
<protein>
    <recommendedName>
        <fullName evidence="2">RGS domain-containing protein</fullName>
    </recommendedName>
</protein>
<dbReference type="InterPro" id="IPR016137">
    <property type="entry name" value="RGS"/>
</dbReference>
<keyword evidence="1" id="KW-0812">Transmembrane</keyword>
<sequence>MSQATRVPLENVILSNQDKFSSITYPFGIFVSIYDYTKGGRVLFCIISMYMIFASIILPIMKCYNSKKEKNKYFHEPTSSIQYFYKVLNSPPLIEELRNIAIKEFSVENVLFWENYQVLQKMIYRYQIEFKRAERIGNPKLISQYDFEGYYQQQLQTFSVSSMDDYSYDPNMPVPREIMPYYISFYQTFIDSMGPASVNISGATVKHIYSEMCTYPTIGMFDIAKNEIVEMMYSSIFPILLDKIENNYIMLLLMEFIINLFDE</sequence>
<organism evidence="3 4">
    <name type="scientific">Neocallimastix californiae</name>
    <dbReference type="NCBI Taxonomy" id="1754190"/>
    <lineage>
        <taxon>Eukaryota</taxon>
        <taxon>Fungi</taxon>
        <taxon>Fungi incertae sedis</taxon>
        <taxon>Chytridiomycota</taxon>
        <taxon>Chytridiomycota incertae sedis</taxon>
        <taxon>Neocallimastigomycetes</taxon>
        <taxon>Neocallimastigales</taxon>
        <taxon>Neocallimastigaceae</taxon>
        <taxon>Neocallimastix</taxon>
    </lineage>
</organism>
<dbReference type="InterPro" id="IPR044926">
    <property type="entry name" value="RGS_subdomain_2"/>
</dbReference>
<dbReference type="Proteomes" id="UP000193920">
    <property type="component" value="Unassembled WGS sequence"/>
</dbReference>
<dbReference type="SUPFAM" id="SSF48097">
    <property type="entry name" value="Regulator of G-protein signaling, RGS"/>
    <property type="match status" value="1"/>
</dbReference>
<dbReference type="STRING" id="1754190.A0A1Y1ZYT7"/>
<evidence type="ECO:0000259" key="2">
    <source>
        <dbReference type="PROSITE" id="PS50132"/>
    </source>
</evidence>
<reference evidence="3 4" key="1">
    <citation type="submission" date="2016-08" db="EMBL/GenBank/DDBJ databases">
        <title>A Parts List for Fungal Cellulosomes Revealed by Comparative Genomics.</title>
        <authorList>
            <consortium name="DOE Joint Genome Institute"/>
            <person name="Haitjema C.H."/>
            <person name="Gilmore S.P."/>
            <person name="Henske J.K."/>
            <person name="Solomon K.V."/>
            <person name="De Groot R."/>
            <person name="Kuo A."/>
            <person name="Mondo S.J."/>
            <person name="Salamov A.A."/>
            <person name="Labutti K."/>
            <person name="Zhao Z."/>
            <person name="Chiniquy J."/>
            <person name="Barry K."/>
            <person name="Brewer H.M."/>
            <person name="Purvine S.O."/>
            <person name="Wright A.T."/>
            <person name="Boxma B."/>
            <person name="Van Alen T."/>
            <person name="Hackstein J.H."/>
            <person name="Baker S.E."/>
            <person name="Grigoriev I.V."/>
            <person name="O'Malley M.A."/>
        </authorList>
    </citation>
    <scope>NUCLEOTIDE SEQUENCE [LARGE SCALE GENOMIC DNA]</scope>
    <source>
        <strain evidence="3 4">G1</strain>
    </source>
</reference>
<comment type="caution">
    <text evidence="3">The sequence shown here is derived from an EMBL/GenBank/DDBJ whole genome shotgun (WGS) entry which is preliminary data.</text>
</comment>
<evidence type="ECO:0000313" key="4">
    <source>
        <dbReference type="Proteomes" id="UP000193920"/>
    </source>
</evidence>
<dbReference type="Pfam" id="PF00615">
    <property type="entry name" value="RGS"/>
    <property type="match status" value="1"/>
</dbReference>
<accession>A0A1Y1ZYT7</accession>
<feature type="domain" description="RGS" evidence="2">
    <location>
        <begin position="83"/>
        <end position="242"/>
    </location>
</feature>
<gene>
    <name evidence="3" type="ORF">LY90DRAFT_177633</name>
</gene>
<dbReference type="InterPro" id="IPR036305">
    <property type="entry name" value="RGS_sf"/>
</dbReference>
<evidence type="ECO:0000313" key="3">
    <source>
        <dbReference type="EMBL" id="ORY15378.1"/>
    </source>
</evidence>
<proteinExistence type="predicted"/>
<keyword evidence="1" id="KW-1133">Transmembrane helix</keyword>
<dbReference type="PROSITE" id="PS50132">
    <property type="entry name" value="RGS"/>
    <property type="match status" value="1"/>
</dbReference>